<name>A0A2W7QGG3_9BACT</name>
<dbReference type="Gene3D" id="3.40.720.10">
    <property type="entry name" value="Alkaline Phosphatase, subunit A"/>
    <property type="match status" value="1"/>
</dbReference>
<feature type="region of interest" description="Disordered" evidence="5">
    <location>
        <begin position="326"/>
        <end position="358"/>
    </location>
</feature>
<evidence type="ECO:0000259" key="6">
    <source>
        <dbReference type="Pfam" id="PF00884"/>
    </source>
</evidence>
<comment type="caution">
    <text evidence="7">The sequence shown here is derived from an EMBL/GenBank/DDBJ whole genome shotgun (WGS) entry which is preliminary data.</text>
</comment>
<dbReference type="PROSITE" id="PS00523">
    <property type="entry name" value="SULFATASE_1"/>
    <property type="match status" value="1"/>
</dbReference>
<dbReference type="InterPro" id="IPR050738">
    <property type="entry name" value="Sulfatase"/>
</dbReference>
<dbReference type="OrthoDB" id="9764377at2"/>
<keyword evidence="8" id="KW-1185">Reference proteome</keyword>
<evidence type="ECO:0000313" key="7">
    <source>
        <dbReference type="EMBL" id="PZX47564.1"/>
    </source>
</evidence>
<dbReference type="CDD" id="cd16143">
    <property type="entry name" value="ARS_like"/>
    <property type="match status" value="1"/>
</dbReference>
<evidence type="ECO:0000313" key="8">
    <source>
        <dbReference type="Proteomes" id="UP000248882"/>
    </source>
</evidence>
<dbReference type="AlphaFoldDB" id="A0A2W7QGG3"/>
<dbReference type="GO" id="GO:0004065">
    <property type="term" value="F:arylsulfatase activity"/>
    <property type="evidence" value="ECO:0007669"/>
    <property type="project" value="TreeGrafter"/>
</dbReference>
<keyword evidence="4" id="KW-0106">Calcium</keyword>
<dbReference type="RefSeq" id="WP_111322592.1">
    <property type="nucleotide sequence ID" value="NZ_QKZT01000024.1"/>
</dbReference>
<dbReference type="PROSITE" id="PS00149">
    <property type="entry name" value="SULFATASE_2"/>
    <property type="match status" value="1"/>
</dbReference>
<reference evidence="7 8" key="1">
    <citation type="submission" date="2018-06" db="EMBL/GenBank/DDBJ databases">
        <title>Genomic Encyclopedia of Archaeal and Bacterial Type Strains, Phase II (KMG-II): from individual species to whole genera.</title>
        <authorList>
            <person name="Goeker M."/>
        </authorList>
    </citation>
    <scope>NUCLEOTIDE SEQUENCE [LARGE SCALE GENOMIC DNA]</scope>
    <source>
        <strain evidence="7 8">DSM 19830</strain>
    </source>
</reference>
<comment type="similarity">
    <text evidence="1">Belongs to the sulfatase family.</text>
</comment>
<keyword evidence="2" id="KW-0479">Metal-binding</keyword>
<protein>
    <submittedName>
        <fullName evidence="7">Arylsulfatase A-like enzyme</fullName>
    </submittedName>
</protein>
<accession>A0A2W7QGG3</accession>
<dbReference type="EMBL" id="QKZT01000024">
    <property type="protein sequence ID" value="PZX47564.1"/>
    <property type="molecule type" value="Genomic_DNA"/>
</dbReference>
<dbReference type="InterPro" id="IPR000917">
    <property type="entry name" value="Sulfatase_N"/>
</dbReference>
<evidence type="ECO:0000256" key="1">
    <source>
        <dbReference type="ARBA" id="ARBA00008779"/>
    </source>
</evidence>
<evidence type="ECO:0000256" key="3">
    <source>
        <dbReference type="ARBA" id="ARBA00022801"/>
    </source>
</evidence>
<evidence type="ECO:0000256" key="4">
    <source>
        <dbReference type="ARBA" id="ARBA00022837"/>
    </source>
</evidence>
<dbReference type="SUPFAM" id="SSF53649">
    <property type="entry name" value="Alkaline phosphatase-like"/>
    <property type="match status" value="1"/>
</dbReference>
<proteinExistence type="inferred from homology"/>
<dbReference type="Proteomes" id="UP000248882">
    <property type="component" value="Unassembled WGS sequence"/>
</dbReference>
<dbReference type="Pfam" id="PF00884">
    <property type="entry name" value="Sulfatase"/>
    <property type="match status" value="1"/>
</dbReference>
<dbReference type="InterPro" id="IPR017850">
    <property type="entry name" value="Alkaline_phosphatase_core_sf"/>
</dbReference>
<gene>
    <name evidence="7" type="ORF">LV85_03913</name>
</gene>
<dbReference type="PANTHER" id="PTHR42693:SF53">
    <property type="entry name" value="ENDO-4-O-SULFATASE"/>
    <property type="match status" value="1"/>
</dbReference>
<dbReference type="Gene3D" id="3.30.1120.10">
    <property type="match status" value="1"/>
</dbReference>
<evidence type="ECO:0000256" key="2">
    <source>
        <dbReference type="ARBA" id="ARBA00022723"/>
    </source>
</evidence>
<dbReference type="GO" id="GO:0046872">
    <property type="term" value="F:metal ion binding"/>
    <property type="evidence" value="ECO:0007669"/>
    <property type="project" value="UniProtKB-KW"/>
</dbReference>
<dbReference type="PANTHER" id="PTHR42693">
    <property type="entry name" value="ARYLSULFATASE FAMILY MEMBER"/>
    <property type="match status" value="1"/>
</dbReference>
<keyword evidence="3" id="KW-0378">Hydrolase</keyword>
<organism evidence="7 8">
    <name type="scientific">Algoriphagus chordae</name>
    <dbReference type="NCBI Taxonomy" id="237019"/>
    <lineage>
        <taxon>Bacteria</taxon>
        <taxon>Pseudomonadati</taxon>
        <taxon>Bacteroidota</taxon>
        <taxon>Cytophagia</taxon>
        <taxon>Cytophagales</taxon>
        <taxon>Cyclobacteriaceae</taxon>
        <taxon>Algoriphagus</taxon>
    </lineage>
</organism>
<evidence type="ECO:0000256" key="5">
    <source>
        <dbReference type="SAM" id="MobiDB-lite"/>
    </source>
</evidence>
<feature type="domain" description="Sulfatase N-terminal" evidence="6">
    <location>
        <begin position="37"/>
        <end position="402"/>
    </location>
</feature>
<feature type="compositionally biased region" description="Basic and acidic residues" evidence="5">
    <location>
        <begin position="346"/>
        <end position="358"/>
    </location>
</feature>
<sequence length="519" mass="57258">MRINKTHYISILVIAVFALAAFSFAKKNELKSKKSKPNVIIILADDLGYGDPEVYNPDSKIPTPNINALAKSGIRFTDAHSPSAVCTPTRYGLLTGQYSWRTALENGVLLYWDKPLIDQNRQTIATMLKESGYNTAAIGKWHLGWLWSDERGKDVNDTLSVMPHDAKLRQPLADKIDFTKALGGGPTTVGFDYYFGDDVPNYAPYAFFENDKLLQIPDMIKPDSVYGNPGPMYSGWDLRAVMPTITEKAEKYIEEQADSKNPFFMYFALTAPHTPIAPAGEFQGTTKIGPYGDYVHQVDYTVGQIVKALEKSGQLENTLIIFTSDNGSPQRDGTGMSGAVGSVKASGHDPSKPYRGTKADIFEGGHRVPFIVSWPGTIKNNQVNSQLFGLNDVISTLAGITGNSKKNSQFEDSMDFSSVLLGKTDKPVREDIINHSAHGSFAIRKGEWKLIMTEGSGGWTKVAPAANGKKLPPIQLYNLEKDPQELNNLQAEYPELVKEMSAKLEIYKTQGYSNPDFSK</sequence>
<dbReference type="InterPro" id="IPR024607">
    <property type="entry name" value="Sulfatase_CS"/>
</dbReference>